<keyword evidence="2" id="KW-0378">Hydrolase</keyword>
<dbReference type="InterPro" id="IPR007868">
    <property type="entry name" value="Hom_end_hint"/>
</dbReference>
<dbReference type="Gene3D" id="3.40.50.300">
    <property type="entry name" value="P-loop containing nucleotide triphosphate hydrolases"/>
    <property type="match status" value="2"/>
</dbReference>
<keyword evidence="1" id="KW-0547">Nucleotide-binding</keyword>
<evidence type="ECO:0000256" key="2">
    <source>
        <dbReference type="ARBA" id="ARBA00022801"/>
    </source>
</evidence>
<dbReference type="GO" id="GO:0004386">
    <property type="term" value="F:helicase activity"/>
    <property type="evidence" value="ECO:0007669"/>
    <property type="project" value="UniProtKB-KW"/>
</dbReference>
<dbReference type="InterPro" id="IPR050615">
    <property type="entry name" value="ATP-dep_DNA_Helicase"/>
</dbReference>
<dbReference type="SUPFAM" id="SSF55608">
    <property type="entry name" value="Homing endonucleases"/>
    <property type="match status" value="2"/>
</dbReference>
<dbReference type="Pfam" id="PF03161">
    <property type="entry name" value="LAGLIDADG_2"/>
    <property type="match status" value="1"/>
</dbReference>
<evidence type="ECO:0000256" key="1">
    <source>
        <dbReference type="ARBA" id="ARBA00022741"/>
    </source>
</evidence>
<organism evidence="8">
    <name type="scientific">viral metagenome</name>
    <dbReference type="NCBI Taxonomy" id="1070528"/>
    <lineage>
        <taxon>unclassified sequences</taxon>
        <taxon>metagenomes</taxon>
        <taxon>organismal metagenomes</taxon>
    </lineage>
</organism>
<evidence type="ECO:0000256" key="3">
    <source>
        <dbReference type="ARBA" id="ARBA00022806"/>
    </source>
</evidence>
<proteinExistence type="predicted"/>
<evidence type="ECO:0000256" key="4">
    <source>
        <dbReference type="ARBA" id="ARBA00022813"/>
    </source>
</evidence>
<dbReference type="Pfam" id="PF05204">
    <property type="entry name" value="Hom_end"/>
    <property type="match status" value="1"/>
</dbReference>
<keyword evidence="6" id="KW-0651">Protein splicing</keyword>
<dbReference type="InterPro" id="IPR027434">
    <property type="entry name" value="Homing_endonucl"/>
</dbReference>
<dbReference type="NCBIfam" id="TIGR01445">
    <property type="entry name" value="intein_Nterm"/>
    <property type="match status" value="1"/>
</dbReference>
<dbReference type="GO" id="GO:0016539">
    <property type="term" value="P:intein-mediated protein splicing"/>
    <property type="evidence" value="ECO:0007669"/>
    <property type="project" value="InterPro"/>
</dbReference>
<dbReference type="PRINTS" id="PR00379">
    <property type="entry name" value="INTEIN"/>
</dbReference>
<dbReference type="PANTHER" id="PTHR11274:SF0">
    <property type="entry name" value="GENERAL TRANSCRIPTION AND DNA REPAIR FACTOR IIH HELICASE SUBUNIT XPB"/>
    <property type="match status" value="1"/>
</dbReference>
<dbReference type="InterPro" id="IPR003587">
    <property type="entry name" value="Hint_dom_N"/>
</dbReference>
<evidence type="ECO:0000313" key="8">
    <source>
        <dbReference type="EMBL" id="QHS99122.1"/>
    </source>
</evidence>
<dbReference type="GO" id="GO:0003677">
    <property type="term" value="F:DNA binding"/>
    <property type="evidence" value="ECO:0007669"/>
    <property type="project" value="InterPro"/>
</dbReference>
<dbReference type="PROSITE" id="PS50819">
    <property type="entry name" value="INTEIN_ENDONUCLEASE"/>
    <property type="match status" value="1"/>
</dbReference>
<dbReference type="SMART" id="SM00306">
    <property type="entry name" value="HintN"/>
    <property type="match status" value="2"/>
</dbReference>
<evidence type="ECO:0000259" key="7">
    <source>
        <dbReference type="PROSITE" id="PS50819"/>
    </source>
</evidence>
<keyword evidence="5" id="KW-0067">ATP-binding</keyword>
<dbReference type="GO" id="GO:0005524">
    <property type="term" value="F:ATP binding"/>
    <property type="evidence" value="ECO:0007669"/>
    <property type="project" value="UniProtKB-KW"/>
</dbReference>
<accession>A0A6C0C475</accession>
<sequence length="1170" mass="135491">MSEEIATYLGPKGYSIKKEYLTIQEQELIRKELTVKAFVPKTSISQPTPFPAYRESPNKIYVPRFYGMKTYGEPDAIKISDGEDINIAFIGDLRPFQKPIVEKYVNSAKTTGAGLLEIHCGAGKCTAAGTPIMLSNGAITMVENIKVGDELMGDDSTPRTVLTLARGREMMYDIVPNKGDTYTVNESHILSLKCSVNYLNKFKKGDIVDISVRDYLNLPKTFHGQDAPLLGYRVPIKFPEKDVEMEPYALGYWLCEGTNRYPQITTMAEPVMRYFTEYADKLGLFILQREGNISHNTSENKFLNMVIKYDLIQNKNIPQIYKCNSRQVQLQVLAGIIDSDGYLSNNGYDIVNKNERLLDDIIFISRSLGFSAYKKKEGVYYRTHIDGEGLENIPVKLIIKKAQTRKRIKDVLVTQIKVVKKEVGDYYGFEIDGNRRFILGDFQVTHNTVMGLKIISELKKKTIVIVHKEFLLQQWTERINEFLPTAKVGRIQGKIIDIEGKDIVIGMLQSLSMKKYPISLFQQFGLTIIDECFPYNTMVQTEKGHVSIGSLYEKWKNKDKLPKILSFNRETNKFEYKSMTYSWRKEREDLVKIKMSNKVINCTPEHKILSVNGYIEANKLKKGDLIISKYDTNNKDSIVSKALNEDQQQIIYGSYLGNGHIEITEKNRYRLKITHCVKQKEYCEWKANMFGVKELKYIEKNEYSQKALYVFQTKIFDLEEKITKGNKIVLERLLDKLDERGIAIWYMDNCSISKYACIHSNKFDYEIQEKFVKKFKQYNIDCTINKSKGNYYLRFNKENSLKLLKLVGPYIHNSMDCELGNREQNYEWGNNFLDHGLLRVTDISYFKNKGTNICKNLYVYDIEVEDNHNYIIGTKIVGKNEEYMDGPVVSNCHHIAAEVFSNALFQIVTKYMLGLSATMERKDRLTHVIKMFIGEVVYKKERESNDIVTIRGINYEIDDDEFSKVEYNFKGQVHYSKMIKKLCEFNRRTEFILKILTDSLIENPTQQFIVLAHNRNVLKYLHDTIENRKISTVGYYVGGMKQKDLKLSEDKQVIIATYAMAEEALDIKTLTSLIMVTPKSDVRQAVGRILRKKQSNAVVYDIVDMHGLFQRQWQKRCAWYRKQKFTITIANNEEYDKKQWRILSTGGKRLNHKKPPDQTSGLLKGICLIK</sequence>
<dbReference type="InterPro" id="IPR006141">
    <property type="entry name" value="Intein_N"/>
</dbReference>
<evidence type="ECO:0000256" key="5">
    <source>
        <dbReference type="ARBA" id="ARBA00022840"/>
    </source>
</evidence>
<keyword evidence="3" id="KW-0347">Helicase</keyword>
<dbReference type="Gene3D" id="3.10.28.10">
    <property type="entry name" value="Homing endonucleases"/>
    <property type="match status" value="2"/>
</dbReference>
<dbReference type="InterPro" id="IPR007869">
    <property type="entry name" value="Homing_endonuc_PI-Sce"/>
</dbReference>
<dbReference type="PROSITE" id="PS50817">
    <property type="entry name" value="INTEIN_N_TER"/>
    <property type="match status" value="1"/>
</dbReference>
<feature type="domain" description="DOD-type homing endonuclease" evidence="7">
    <location>
        <begin position="249"/>
        <end position="370"/>
    </location>
</feature>
<dbReference type="PANTHER" id="PTHR11274">
    <property type="entry name" value="RAD25/XP-B DNA REPAIR HELICASE"/>
    <property type="match status" value="1"/>
</dbReference>
<dbReference type="InterPro" id="IPR006142">
    <property type="entry name" value="INTEIN"/>
</dbReference>
<dbReference type="SUPFAM" id="SSF51294">
    <property type="entry name" value="Hedgehog/intein (Hint) domain"/>
    <property type="match status" value="2"/>
</dbReference>
<dbReference type="GO" id="GO:0004519">
    <property type="term" value="F:endonuclease activity"/>
    <property type="evidence" value="ECO:0007669"/>
    <property type="project" value="InterPro"/>
</dbReference>
<dbReference type="Gene3D" id="2.170.16.10">
    <property type="entry name" value="Hedgehog/Intein (Hint) domain"/>
    <property type="match status" value="2"/>
</dbReference>
<dbReference type="NCBIfam" id="TIGR01443">
    <property type="entry name" value="intein_Cterm"/>
    <property type="match status" value="1"/>
</dbReference>
<dbReference type="SUPFAM" id="SSF52540">
    <property type="entry name" value="P-loop containing nucleoside triphosphate hydrolases"/>
    <property type="match status" value="2"/>
</dbReference>
<reference evidence="8" key="1">
    <citation type="journal article" date="2020" name="Nature">
        <title>Giant virus diversity and host interactions through global metagenomics.</title>
        <authorList>
            <person name="Schulz F."/>
            <person name="Roux S."/>
            <person name="Paez-Espino D."/>
            <person name="Jungbluth S."/>
            <person name="Walsh D.A."/>
            <person name="Denef V.J."/>
            <person name="McMahon K.D."/>
            <person name="Konstantinidis K.T."/>
            <person name="Eloe-Fadrosh E.A."/>
            <person name="Kyrpides N.C."/>
            <person name="Woyke T."/>
        </authorList>
    </citation>
    <scope>NUCLEOTIDE SEQUENCE</scope>
    <source>
        <strain evidence="8">GVMAG-M-3300020185-33</strain>
    </source>
</reference>
<dbReference type="InterPro" id="IPR004042">
    <property type="entry name" value="Intein_endonuc_central"/>
</dbReference>
<dbReference type="EMBL" id="MN739335">
    <property type="protein sequence ID" value="QHS99122.1"/>
    <property type="molecule type" value="Genomic_DNA"/>
</dbReference>
<dbReference type="InterPro" id="IPR036844">
    <property type="entry name" value="Hint_dom_sf"/>
</dbReference>
<dbReference type="Pfam" id="PF05203">
    <property type="entry name" value="Hom_end_hint"/>
    <property type="match status" value="1"/>
</dbReference>
<evidence type="ECO:0000256" key="6">
    <source>
        <dbReference type="ARBA" id="ARBA00023000"/>
    </source>
</evidence>
<dbReference type="CDD" id="cd18785">
    <property type="entry name" value="SF2_C"/>
    <property type="match status" value="1"/>
</dbReference>
<dbReference type="InterPro" id="IPR030934">
    <property type="entry name" value="Intein_C"/>
</dbReference>
<dbReference type="CDD" id="cd00081">
    <property type="entry name" value="Hint"/>
    <property type="match status" value="1"/>
</dbReference>
<dbReference type="AlphaFoldDB" id="A0A6C0C475"/>
<dbReference type="InterPro" id="IPR027417">
    <property type="entry name" value="P-loop_NTPase"/>
</dbReference>
<dbReference type="Pfam" id="PF04851">
    <property type="entry name" value="ResIII"/>
    <property type="match status" value="1"/>
</dbReference>
<name>A0A6C0C475_9ZZZZ</name>
<protein>
    <recommendedName>
        <fullName evidence="7">DOD-type homing endonuclease domain-containing protein</fullName>
    </recommendedName>
</protein>
<dbReference type="InterPro" id="IPR006935">
    <property type="entry name" value="Helicase/UvrB_N"/>
</dbReference>
<dbReference type="GO" id="GO:0016787">
    <property type="term" value="F:hydrolase activity"/>
    <property type="evidence" value="ECO:0007669"/>
    <property type="project" value="UniProtKB-KW"/>
</dbReference>
<dbReference type="PROSITE" id="PS50818">
    <property type="entry name" value="INTEIN_C_TER"/>
    <property type="match status" value="1"/>
</dbReference>
<dbReference type="InterPro" id="IPR004860">
    <property type="entry name" value="LAGLIDADG_dom"/>
</dbReference>
<keyword evidence="4" id="KW-0068">Autocatalytic cleavage</keyword>